<dbReference type="OrthoDB" id="8194935at2759"/>
<dbReference type="AlphaFoldDB" id="A0A1E4TD54"/>
<proteinExistence type="predicted"/>
<organism evidence="2 3">
    <name type="scientific">Tortispora caseinolytica NRRL Y-17796</name>
    <dbReference type="NCBI Taxonomy" id="767744"/>
    <lineage>
        <taxon>Eukaryota</taxon>
        <taxon>Fungi</taxon>
        <taxon>Dikarya</taxon>
        <taxon>Ascomycota</taxon>
        <taxon>Saccharomycotina</taxon>
        <taxon>Trigonopsidomycetes</taxon>
        <taxon>Trigonopsidales</taxon>
        <taxon>Trigonopsidaceae</taxon>
        <taxon>Tortispora</taxon>
    </lineage>
</organism>
<feature type="region of interest" description="Disordered" evidence="1">
    <location>
        <begin position="495"/>
        <end position="523"/>
    </location>
</feature>
<name>A0A1E4TD54_9ASCO</name>
<feature type="compositionally biased region" description="Polar residues" evidence="1">
    <location>
        <begin position="508"/>
        <end position="523"/>
    </location>
</feature>
<protein>
    <submittedName>
        <fullName evidence="2">Uncharacterized protein</fullName>
    </submittedName>
</protein>
<gene>
    <name evidence="2" type="ORF">CANCADRAFT_141761</name>
</gene>
<evidence type="ECO:0000313" key="2">
    <source>
        <dbReference type="EMBL" id="ODV89643.1"/>
    </source>
</evidence>
<reference evidence="3" key="1">
    <citation type="submission" date="2016-02" db="EMBL/GenBank/DDBJ databases">
        <title>Comparative genomics of biotechnologically important yeasts.</title>
        <authorList>
            <consortium name="DOE Joint Genome Institute"/>
            <person name="Riley R."/>
            <person name="Haridas S."/>
            <person name="Wolfe K.H."/>
            <person name="Lopes M.R."/>
            <person name="Hittinger C.T."/>
            <person name="Goker M."/>
            <person name="Salamov A."/>
            <person name="Wisecaver J."/>
            <person name="Long T.M."/>
            <person name="Aerts A.L."/>
            <person name="Barry K."/>
            <person name="Choi C."/>
            <person name="Clum A."/>
            <person name="Coughlan A.Y."/>
            <person name="Deshpande S."/>
            <person name="Douglass A.P."/>
            <person name="Hanson S.J."/>
            <person name="Klenk H.-P."/>
            <person name="Labutti K."/>
            <person name="Lapidus A."/>
            <person name="Lindquist E."/>
            <person name="Lipzen A."/>
            <person name="Meier-Kolthoff J.P."/>
            <person name="Ohm R.A."/>
            <person name="Otillar R.P."/>
            <person name="Pangilinan J."/>
            <person name="Peng Y."/>
            <person name="Rokas A."/>
            <person name="Rosa C.A."/>
            <person name="Scheuner C."/>
            <person name="Sibirny A.A."/>
            <person name="Slot J.C."/>
            <person name="Stielow J.B."/>
            <person name="Sun H."/>
            <person name="Kurtzman C.P."/>
            <person name="Blackwell M."/>
            <person name="Jeffries T.W."/>
            <person name="Grigoriev I.V."/>
        </authorList>
    </citation>
    <scope>NUCLEOTIDE SEQUENCE [LARGE SCALE GENOMIC DNA]</scope>
    <source>
        <strain evidence="3">NRRL Y-17796</strain>
    </source>
</reference>
<evidence type="ECO:0000313" key="3">
    <source>
        <dbReference type="Proteomes" id="UP000095023"/>
    </source>
</evidence>
<dbReference type="Proteomes" id="UP000095023">
    <property type="component" value="Unassembled WGS sequence"/>
</dbReference>
<accession>A0A1E4TD54</accession>
<keyword evidence="3" id="KW-1185">Reference proteome</keyword>
<sequence>MLDALLSLAKQYADHCGGQPSVFAASIACIDAILDSPDADPFYTAAALALKSQTLLKNTTESQEAKECYLQAKSVIKSYKVTSLDAIMSELDAIFATPIPSTVVSNPFTQLIPTVEHAIRTKQWHALAHSVLSCSEESDDLSAIHILCSIDAALRANDYLRVNELLPLLQNYPNLRVYGDIYNALAILSSGKIPNDSELTELLIRLRATLNELPQSVQINYSLFSLKMVMPLAPLREVLTTFLYEMTGTNPLYPVPATSVPKYILAEDTLSNLPYSSSALMSEFVLSCMQIHVLRTYCDILAEMRKNGVWTAVTKAKELANDTETLAGSSPALLSLPLVAGAFIKQCRGNTDQAAALYKDAKSVCPKNWTDLLAAIDINLYRTNNMPAMTLTEQTPLLVKQLYQLANGKPVTDLSTDSHPMVLTESYFVGSKSETDYSMAVLEKSYNLAHDNCLIAWCYMVLNHIHSLDLARAHREQRVFDSVKQAISTLLKTSNPSKRRRLHKDMPPNNSSLYNTRDQAVVS</sequence>
<dbReference type="EMBL" id="KV453843">
    <property type="protein sequence ID" value="ODV89643.1"/>
    <property type="molecule type" value="Genomic_DNA"/>
</dbReference>
<evidence type="ECO:0000256" key="1">
    <source>
        <dbReference type="SAM" id="MobiDB-lite"/>
    </source>
</evidence>